<dbReference type="SUPFAM" id="SSF90123">
    <property type="entry name" value="ABC transporter transmembrane region"/>
    <property type="match status" value="1"/>
</dbReference>
<evidence type="ECO:0000256" key="9">
    <source>
        <dbReference type="ARBA" id="ARBA00022989"/>
    </source>
</evidence>
<dbReference type="GO" id="GO:0015031">
    <property type="term" value="P:protein transport"/>
    <property type="evidence" value="ECO:0007669"/>
    <property type="project" value="UniProtKB-KW"/>
</dbReference>
<evidence type="ECO:0000256" key="5">
    <source>
        <dbReference type="ARBA" id="ARBA00022741"/>
    </source>
</evidence>
<dbReference type="GO" id="GO:0034040">
    <property type="term" value="F:ATPase-coupled lipid transmembrane transporter activity"/>
    <property type="evidence" value="ECO:0007669"/>
    <property type="project" value="TreeGrafter"/>
</dbReference>
<evidence type="ECO:0000256" key="8">
    <source>
        <dbReference type="ARBA" id="ARBA00022927"/>
    </source>
</evidence>
<dbReference type="GO" id="GO:0005886">
    <property type="term" value="C:plasma membrane"/>
    <property type="evidence" value="ECO:0007669"/>
    <property type="project" value="UniProtKB-SubCell"/>
</dbReference>
<sequence length="740" mass="80926">MASILGFKLFEPNVSGRVKTPTLLQMEAVECGAAALGIILGYYGRIVPLPELRQECGVSRDGSKASNVVKAARHYGLQAKGLQKPLDTLKDLRPPYIVFWNFNHFLVLEGFGPEQVYLNDPATGPRSVSLEEFDQAYTGVVLVMEPGPNFSQGGRKASILESLGRRLNGVQGALLYCLLAGLLLTIPRLAIPAFTQIFVDEVLVQGRQEWLRLLMVGMLVTVVLIGLLARLRLYYLRRLMLKLSIGMSGQFLWHTLRLPVGFYAQRFAGEISSRLDMNDKVAGILSGRLATTVIDAVMIVFYALLMFFYDWVLTLIGFFFAGINVLALQLLSRSRVDANMRLAQEYGKVSGVTIGGIQTMETVKASGLESDLFAKFAGYYAKAVNSQQQLALQNQILSVLPTLLGTLITASILVVGGLRVMNGNLTIGMLIAFQLLMGSFLAPVNSLVNFGSTLQELEGDLNRLDDVLQNPVDPEADRKETAYQIDIDSFRLQGTVELSNVTFGYSRLDGPLIENFSLTVKPGERVALVGGSGSGKSTLAKLVCGLYEPWDGEIRFDGKPRSQLPRSVLANSVAMVEQDIFLFAGTVTENLTLWDDTVPRNDIIQACKDAAINDLVLLMPGGYDAELIEAGANISGGQRQRLEIARALVRNPSILVLDEATSALDAETEVIIDRNLRRRGCACIVVAHRLSTIRDCDEIIVLERGKVVQRGTHESLSQEGGAYGRLIHREGGALQEVSHA</sequence>
<dbReference type="Gene3D" id="3.90.70.10">
    <property type="entry name" value="Cysteine proteinases"/>
    <property type="match status" value="1"/>
</dbReference>
<dbReference type="InterPro" id="IPR003439">
    <property type="entry name" value="ABC_transporter-like_ATP-bd"/>
</dbReference>
<dbReference type="InterPro" id="IPR022514">
    <property type="entry name" value="NHPM_micro_ABC1"/>
</dbReference>
<evidence type="ECO:0000256" key="6">
    <source>
        <dbReference type="ARBA" id="ARBA00022807"/>
    </source>
</evidence>
<reference evidence="16 17" key="2">
    <citation type="submission" date="2018-03" db="EMBL/GenBank/DDBJ databases">
        <title>The ancient ancestry and fast evolution of plastids.</title>
        <authorList>
            <person name="Moore K.R."/>
            <person name="Magnabosco C."/>
            <person name="Momper L."/>
            <person name="Gold D.A."/>
            <person name="Bosak T."/>
            <person name="Fournier G.P."/>
        </authorList>
    </citation>
    <scope>NUCLEOTIDE SEQUENCE [LARGE SCALE GENOMIC DNA]</scope>
    <source>
        <strain evidence="16 17">ULC18</strain>
    </source>
</reference>
<dbReference type="FunFam" id="3.40.50.300:FF:000299">
    <property type="entry name" value="ABC transporter ATP-binding protein/permease"/>
    <property type="match status" value="1"/>
</dbReference>
<dbReference type="CDD" id="cd18569">
    <property type="entry name" value="ABC_6TM_NHLM_bacteriocin"/>
    <property type="match status" value="1"/>
</dbReference>
<keyword evidence="7" id="KW-0067">ATP-binding</keyword>
<dbReference type="NCBIfam" id="TIGR03796">
    <property type="entry name" value="NHLM_micro_ABC1"/>
    <property type="match status" value="1"/>
</dbReference>
<keyword evidence="6" id="KW-0378">Hydrolase</keyword>
<dbReference type="PROSITE" id="PS50929">
    <property type="entry name" value="ABC_TM1F"/>
    <property type="match status" value="1"/>
</dbReference>
<dbReference type="InterPro" id="IPR017871">
    <property type="entry name" value="ABC_transporter-like_CS"/>
</dbReference>
<keyword evidence="4 12" id="KW-0812">Transmembrane</keyword>
<dbReference type="RefSeq" id="WP_106255930.1">
    <property type="nucleotide sequence ID" value="NZ_CAWNSW010000048.1"/>
</dbReference>
<dbReference type="PROSITE" id="PS00211">
    <property type="entry name" value="ABC_TRANSPORTER_1"/>
    <property type="match status" value="1"/>
</dbReference>
<dbReference type="EMBL" id="PVWK01000051">
    <property type="protein sequence ID" value="PSB30536.1"/>
    <property type="molecule type" value="Genomic_DNA"/>
</dbReference>
<dbReference type="InterPro" id="IPR003593">
    <property type="entry name" value="AAA+_ATPase"/>
</dbReference>
<feature type="transmembrane region" description="Helical" evidence="12">
    <location>
        <begin position="396"/>
        <end position="421"/>
    </location>
</feature>
<keyword evidence="11" id="KW-0080">Bacteriocin transport</keyword>
<dbReference type="GO" id="GO:0006508">
    <property type="term" value="P:proteolysis"/>
    <property type="evidence" value="ECO:0007669"/>
    <property type="project" value="InterPro"/>
</dbReference>
<keyword evidence="3" id="KW-1003">Cell membrane</keyword>
<feature type="transmembrane region" description="Helical" evidence="12">
    <location>
        <begin position="210"/>
        <end position="231"/>
    </location>
</feature>
<dbReference type="PANTHER" id="PTHR24221:SF654">
    <property type="entry name" value="ATP-BINDING CASSETTE SUB-FAMILY B MEMBER 6"/>
    <property type="match status" value="1"/>
</dbReference>
<evidence type="ECO:0000259" key="15">
    <source>
        <dbReference type="PROSITE" id="PS50990"/>
    </source>
</evidence>
<feature type="domain" description="Peptidase C39" evidence="15">
    <location>
        <begin position="25"/>
        <end position="144"/>
    </location>
</feature>
<dbReference type="InterPro" id="IPR005074">
    <property type="entry name" value="Peptidase_C39"/>
</dbReference>
<dbReference type="Proteomes" id="UP000239576">
    <property type="component" value="Unassembled WGS sequence"/>
</dbReference>
<dbReference type="InterPro" id="IPR036640">
    <property type="entry name" value="ABC1_TM_sf"/>
</dbReference>
<evidence type="ECO:0000313" key="17">
    <source>
        <dbReference type="Proteomes" id="UP000239576"/>
    </source>
</evidence>
<dbReference type="GO" id="GO:0008234">
    <property type="term" value="F:cysteine-type peptidase activity"/>
    <property type="evidence" value="ECO:0007669"/>
    <property type="project" value="UniProtKB-KW"/>
</dbReference>
<feature type="transmembrane region" description="Helical" evidence="12">
    <location>
        <begin position="173"/>
        <end position="198"/>
    </location>
</feature>
<keyword evidence="6" id="KW-0645">Protease</keyword>
<protein>
    <submittedName>
        <fullName evidence="16">NHLP family bacteriocin export ABC transporter peptidase/permease/ATPase subunit</fullName>
    </submittedName>
</protein>
<organism evidence="16 17">
    <name type="scientific">Stenomitos frigidus ULC18</name>
    <dbReference type="NCBI Taxonomy" id="2107698"/>
    <lineage>
        <taxon>Bacteria</taxon>
        <taxon>Bacillati</taxon>
        <taxon>Cyanobacteriota</taxon>
        <taxon>Cyanophyceae</taxon>
        <taxon>Leptolyngbyales</taxon>
        <taxon>Leptolyngbyaceae</taxon>
        <taxon>Stenomitos</taxon>
    </lineage>
</organism>
<dbReference type="PROSITE" id="PS50990">
    <property type="entry name" value="PEPTIDASE_C39"/>
    <property type="match status" value="1"/>
</dbReference>
<dbReference type="Pfam" id="PF03412">
    <property type="entry name" value="Peptidase_C39"/>
    <property type="match status" value="1"/>
</dbReference>
<dbReference type="Gene3D" id="1.20.1560.10">
    <property type="entry name" value="ABC transporter type 1, transmembrane domain"/>
    <property type="match status" value="1"/>
</dbReference>
<dbReference type="PANTHER" id="PTHR24221">
    <property type="entry name" value="ATP-BINDING CASSETTE SUB-FAMILY B"/>
    <property type="match status" value="1"/>
</dbReference>
<feature type="transmembrane region" description="Helical" evidence="12">
    <location>
        <begin position="281"/>
        <end position="305"/>
    </location>
</feature>
<proteinExistence type="predicted"/>
<gene>
    <name evidence="16" type="ORF">C7B82_08800</name>
</gene>
<evidence type="ECO:0000259" key="14">
    <source>
        <dbReference type="PROSITE" id="PS50929"/>
    </source>
</evidence>
<dbReference type="SUPFAM" id="SSF52540">
    <property type="entry name" value="P-loop containing nucleoside triphosphate hydrolases"/>
    <property type="match status" value="1"/>
</dbReference>
<dbReference type="Gene3D" id="3.40.50.300">
    <property type="entry name" value="P-loop containing nucleotide triphosphate hydrolases"/>
    <property type="match status" value="1"/>
</dbReference>
<evidence type="ECO:0000256" key="12">
    <source>
        <dbReference type="SAM" id="Phobius"/>
    </source>
</evidence>
<feature type="domain" description="ABC transmembrane type-1" evidence="14">
    <location>
        <begin position="178"/>
        <end position="456"/>
    </location>
</feature>
<dbReference type="PROSITE" id="PS50893">
    <property type="entry name" value="ABC_TRANSPORTER_2"/>
    <property type="match status" value="1"/>
</dbReference>
<keyword evidence="8" id="KW-0653">Protein transport</keyword>
<dbReference type="Pfam" id="PF00005">
    <property type="entry name" value="ABC_tran"/>
    <property type="match status" value="1"/>
</dbReference>
<name>A0A2T1ECQ3_9CYAN</name>
<keyword evidence="6" id="KW-0788">Thiol protease</keyword>
<keyword evidence="10 12" id="KW-0472">Membrane</keyword>
<evidence type="ECO:0000256" key="1">
    <source>
        <dbReference type="ARBA" id="ARBA00004651"/>
    </source>
</evidence>
<accession>A0A2T1ECQ3</accession>
<evidence type="ECO:0000256" key="7">
    <source>
        <dbReference type="ARBA" id="ARBA00022840"/>
    </source>
</evidence>
<keyword evidence="9 12" id="KW-1133">Transmembrane helix</keyword>
<dbReference type="InterPro" id="IPR011527">
    <property type="entry name" value="ABC1_TM_dom"/>
</dbReference>
<dbReference type="GO" id="GO:0140359">
    <property type="term" value="F:ABC-type transporter activity"/>
    <property type="evidence" value="ECO:0007669"/>
    <property type="project" value="InterPro"/>
</dbReference>
<dbReference type="SMART" id="SM00382">
    <property type="entry name" value="AAA"/>
    <property type="match status" value="1"/>
</dbReference>
<keyword evidence="17" id="KW-1185">Reference proteome</keyword>
<evidence type="ECO:0000256" key="3">
    <source>
        <dbReference type="ARBA" id="ARBA00022475"/>
    </source>
</evidence>
<evidence type="ECO:0000256" key="4">
    <source>
        <dbReference type="ARBA" id="ARBA00022692"/>
    </source>
</evidence>
<dbReference type="AlphaFoldDB" id="A0A2T1ECQ3"/>
<feature type="transmembrane region" description="Helical" evidence="12">
    <location>
        <begin position="311"/>
        <end position="331"/>
    </location>
</feature>
<reference evidence="17" key="1">
    <citation type="submission" date="2018-02" db="EMBL/GenBank/DDBJ databases">
        <authorList>
            <person name="Moore K."/>
            <person name="Momper L."/>
        </authorList>
    </citation>
    <scope>NUCLEOTIDE SEQUENCE [LARGE SCALE GENOMIC DNA]</scope>
    <source>
        <strain evidence="17">ULC18</strain>
    </source>
</reference>
<keyword evidence="2" id="KW-0813">Transport</keyword>
<comment type="subcellular location">
    <subcellularLocation>
        <location evidence="1">Cell membrane</location>
        <topology evidence="1">Multi-pass membrane protein</topology>
    </subcellularLocation>
</comment>
<evidence type="ECO:0000256" key="2">
    <source>
        <dbReference type="ARBA" id="ARBA00022448"/>
    </source>
</evidence>
<evidence type="ECO:0000256" key="10">
    <source>
        <dbReference type="ARBA" id="ARBA00023136"/>
    </source>
</evidence>
<evidence type="ECO:0000256" key="11">
    <source>
        <dbReference type="ARBA" id="ARBA00043264"/>
    </source>
</evidence>
<comment type="caution">
    <text evidence="16">The sequence shown here is derived from an EMBL/GenBank/DDBJ whole genome shotgun (WGS) entry which is preliminary data.</text>
</comment>
<dbReference type="GO" id="GO:0005524">
    <property type="term" value="F:ATP binding"/>
    <property type="evidence" value="ECO:0007669"/>
    <property type="project" value="UniProtKB-KW"/>
</dbReference>
<dbReference type="Pfam" id="PF00664">
    <property type="entry name" value="ABC_membrane"/>
    <property type="match status" value="1"/>
</dbReference>
<evidence type="ECO:0000313" key="16">
    <source>
        <dbReference type="EMBL" id="PSB30536.1"/>
    </source>
</evidence>
<dbReference type="GO" id="GO:0016887">
    <property type="term" value="F:ATP hydrolysis activity"/>
    <property type="evidence" value="ECO:0007669"/>
    <property type="project" value="InterPro"/>
</dbReference>
<dbReference type="OrthoDB" id="516912at2"/>
<evidence type="ECO:0000259" key="13">
    <source>
        <dbReference type="PROSITE" id="PS50893"/>
    </source>
</evidence>
<dbReference type="InterPro" id="IPR027417">
    <property type="entry name" value="P-loop_NTPase"/>
</dbReference>
<feature type="domain" description="ABC transporter" evidence="13">
    <location>
        <begin position="496"/>
        <end position="729"/>
    </location>
</feature>
<dbReference type="InterPro" id="IPR039421">
    <property type="entry name" value="Type_1_exporter"/>
</dbReference>
<dbReference type="CDD" id="cd02420">
    <property type="entry name" value="Peptidase_C39D"/>
    <property type="match status" value="1"/>
</dbReference>
<dbReference type="GO" id="GO:0043213">
    <property type="term" value="P:bacteriocin transport"/>
    <property type="evidence" value="ECO:0007669"/>
    <property type="project" value="UniProtKB-KW"/>
</dbReference>
<keyword evidence="5" id="KW-0547">Nucleotide-binding</keyword>